<feature type="region of interest" description="Disordered" evidence="5">
    <location>
        <begin position="1"/>
        <end position="45"/>
    </location>
</feature>
<evidence type="ECO:0000256" key="1">
    <source>
        <dbReference type="ARBA" id="ARBA00021141"/>
    </source>
</evidence>
<feature type="domain" description="RRM" evidence="6">
    <location>
        <begin position="52"/>
        <end position="133"/>
    </location>
</feature>
<dbReference type="AlphaFoldDB" id="A0A9P7GEY5"/>
<dbReference type="SUPFAM" id="SSF54928">
    <property type="entry name" value="RNA-binding domain, RBD"/>
    <property type="match status" value="1"/>
</dbReference>
<gene>
    <name evidence="7" type="ORF">DXG03_004727</name>
</gene>
<protein>
    <recommendedName>
        <fullName evidence="1">Probable RNA-binding protein 18</fullName>
    </recommendedName>
    <alternativeName>
        <fullName evidence="3">RNA-binding motif protein 18</fullName>
    </alternativeName>
</protein>
<dbReference type="InterPro" id="IPR039157">
    <property type="entry name" value="RBM18_RRM"/>
</dbReference>
<dbReference type="Pfam" id="PF00076">
    <property type="entry name" value="RRM_1"/>
    <property type="match status" value="1"/>
</dbReference>
<evidence type="ECO:0000313" key="8">
    <source>
        <dbReference type="Proteomes" id="UP000775547"/>
    </source>
</evidence>
<evidence type="ECO:0000256" key="4">
    <source>
        <dbReference type="PROSITE-ProRule" id="PRU00176"/>
    </source>
</evidence>
<dbReference type="Proteomes" id="UP000775547">
    <property type="component" value="Unassembled WGS sequence"/>
</dbReference>
<reference evidence="7" key="1">
    <citation type="submission" date="2020-07" db="EMBL/GenBank/DDBJ databases">
        <authorList>
            <person name="Nieuwenhuis M."/>
            <person name="Van De Peppel L.J.J."/>
        </authorList>
    </citation>
    <scope>NUCLEOTIDE SEQUENCE</scope>
    <source>
        <strain evidence="7">AP01</strain>
        <tissue evidence="7">Mycelium</tissue>
    </source>
</reference>
<feature type="region of interest" description="Disordered" evidence="5">
    <location>
        <begin position="189"/>
        <end position="272"/>
    </location>
</feature>
<evidence type="ECO:0000256" key="3">
    <source>
        <dbReference type="ARBA" id="ARBA00030780"/>
    </source>
</evidence>
<feature type="compositionally biased region" description="Polar residues" evidence="5">
    <location>
        <begin position="1"/>
        <end position="17"/>
    </location>
</feature>
<feature type="compositionally biased region" description="Low complexity" evidence="5">
    <location>
        <begin position="35"/>
        <end position="45"/>
    </location>
</feature>
<sequence>MDTSLDSLETHSESPTPGANEHLSFPVTFPDESPAESSASASTPTPRALLKDRLYIGNLHPSVDEYSLLQLFSKFGKVTKLDFLFHKAGALKGKPRGYAFVEYDSPDEARKALSTAHDKLIRGRKLVVTFAHQAPIEQSGAGTGMYSAKRRNMMETGRPTTLSLLKSGTSGKHDGTKDKIAMMEAKLRQMESTNPKPAPVPGSSAGDSPSASSARPTTTPLYHASLPPKPPPAIPEKAAQMQARPAKPKTPLPQLPLSRASHAQGATGSYLTKTSTAASTTTLARIAESATTAAATSATTTKPVKTKLIGVKLGVKKKANVSTSDGKG</sequence>
<keyword evidence="8" id="KW-1185">Reference proteome</keyword>
<evidence type="ECO:0000259" key="6">
    <source>
        <dbReference type="PROSITE" id="PS50102"/>
    </source>
</evidence>
<dbReference type="OrthoDB" id="6730379at2759"/>
<feature type="compositionally biased region" description="Low complexity" evidence="5">
    <location>
        <begin position="201"/>
        <end position="220"/>
    </location>
</feature>
<dbReference type="SMART" id="SM00360">
    <property type="entry name" value="RRM"/>
    <property type="match status" value="1"/>
</dbReference>
<dbReference type="PROSITE" id="PS50102">
    <property type="entry name" value="RRM"/>
    <property type="match status" value="1"/>
</dbReference>
<dbReference type="PANTHER" id="PTHR48027">
    <property type="entry name" value="HETEROGENEOUS NUCLEAR RIBONUCLEOPROTEIN 87F-RELATED"/>
    <property type="match status" value="1"/>
</dbReference>
<evidence type="ECO:0000256" key="2">
    <source>
        <dbReference type="ARBA" id="ARBA00022884"/>
    </source>
</evidence>
<organism evidence="7 8">
    <name type="scientific">Asterophora parasitica</name>
    <dbReference type="NCBI Taxonomy" id="117018"/>
    <lineage>
        <taxon>Eukaryota</taxon>
        <taxon>Fungi</taxon>
        <taxon>Dikarya</taxon>
        <taxon>Basidiomycota</taxon>
        <taxon>Agaricomycotina</taxon>
        <taxon>Agaricomycetes</taxon>
        <taxon>Agaricomycetidae</taxon>
        <taxon>Agaricales</taxon>
        <taxon>Tricholomatineae</taxon>
        <taxon>Lyophyllaceae</taxon>
        <taxon>Asterophora</taxon>
    </lineage>
</organism>
<dbReference type="InterPro" id="IPR035979">
    <property type="entry name" value="RBD_domain_sf"/>
</dbReference>
<evidence type="ECO:0000256" key="5">
    <source>
        <dbReference type="SAM" id="MobiDB-lite"/>
    </source>
</evidence>
<name>A0A9P7GEY5_9AGAR</name>
<evidence type="ECO:0000313" key="7">
    <source>
        <dbReference type="EMBL" id="KAG5645937.1"/>
    </source>
</evidence>
<proteinExistence type="predicted"/>
<dbReference type="InterPro" id="IPR012677">
    <property type="entry name" value="Nucleotide-bd_a/b_plait_sf"/>
</dbReference>
<dbReference type="GO" id="GO:0003723">
    <property type="term" value="F:RNA binding"/>
    <property type="evidence" value="ECO:0007669"/>
    <property type="project" value="UniProtKB-UniRule"/>
</dbReference>
<dbReference type="EMBL" id="JABCKV010000029">
    <property type="protein sequence ID" value="KAG5645937.1"/>
    <property type="molecule type" value="Genomic_DNA"/>
</dbReference>
<comment type="caution">
    <text evidence="7">The sequence shown here is derived from an EMBL/GenBank/DDBJ whole genome shotgun (WGS) entry which is preliminary data.</text>
</comment>
<dbReference type="InterPro" id="IPR000504">
    <property type="entry name" value="RRM_dom"/>
</dbReference>
<dbReference type="InterPro" id="IPR052462">
    <property type="entry name" value="SLIRP/GR-RBP-like"/>
</dbReference>
<keyword evidence="2 4" id="KW-0694">RNA-binding</keyword>
<dbReference type="Gene3D" id="3.30.70.330">
    <property type="match status" value="1"/>
</dbReference>
<reference evidence="7" key="2">
    <citation type="submission" date="2021-10" db="EMBL/GenBank/DDBJ databases">
        <title>Phylogenomics reveals ancestral predisposition of the termite-cultivated fungus Termitomyces towards a domesticated lifestyle.</title>
        <authorList>
            <person name="Auxier B."/>
            <person name="Grum-Grzhimaylo A."/>
            <person name="Cardenas M.E."/>
            <person name="Lodge J.D."/>
            <person name="Laessoe T."/>
            <person name="Pedersen O."/>
            <person name="Smith M.E."/>
            <person name="Kuyper T.W."/>
            <person name="Franco-Molano E.A."/>
            <person name="Baroni T.J."/>
            <person name="Aanen D.K."/>
        </authorList>
    </citation>
    <scope>NUCLEOTIDE SEQUENCE</scope>
    <source>
        <strain evidence="7">AP01</strain>
        <tissue evidence="7">Mycelium</tissue>
    </source>
</reference>
<accession>A0A9P7GEY5</accession>
<dbReference type="CDD" id="cd12355">
    <property type="entry name" value="RRM_RBM18"/>
    <property type="match status" value="1"/>
</dbReference>